<accession>A0A1G9K8P3</accession>
<feature type="transmembrane region" description="Helical" evidence="1">
    <location>
        <begin position="61"/>
        <end position="83"/>
    </location>
</feature>
<keyword evidence="3" id="KW-1185">Reference proteome</keyword>
<dbReference type="RefSeq" id="WP_218126647.1">
    <property type="nucleotide sequence ID" value="NZ_FNGF01000006.1"/>
</dbReference>
<dbReference type="AlphaFoldDB" id="A0A1G9K8P3"/>
<keyword evidence="1" id="KW-1133">Transmembrane helix</keyword>
<feature type="transmembrane region" description="Helical" evidence="1">
    <location>
        <begin position="129"/>
        <end position="154"/>
    </location>
</feature>
<dbReference type="STRING" id="380244.SAMN05216298_3912"/>
<dbReference type="InterPro" id="IPR009339">
    <property type="entry name" value="DUF998"/>
</dbReference>
<evidence type="ECO:0000313" key="2">
    <source>
        <dbReference type="EMBL" id="SDL46009.1"/>
    </source>
</evidence>
<evidence type="ECO:0008006" key="4">
    <source>
        <dbReference type="Google" id="ProtNLM"/>
    </source>
</evidence>
<gene>
    <name evidence="2" type="ORF">SAMN05216298_3912</name>
</gene>
<feature type="transmembrane region" description="Helical" evidence="1">
    <location>
        <begin position="95"/>
        <end position="117"/>
    </location>
</feature>
<dbReference type="EMBL" id="FNGF01000006">
    <property type="protein sequence ID" value="SDL46009.1"/>
    <property type="molecule type" value="Genomic_DNA"/>
</dbReference>
<feature type="transmembrane region" description="Helical" evidence="1">
    <location>
        <begin position="195"/>
        <end position="213"/>
    </location>
</feature>
<name>A0A1G9K8P3_9ACTN</name>
<feature type="transmembrane region" description="Helical" evidence="1">
    <location>
        <begin position="166"/>
        <end position="189"/>
    </location>
</feature>
<dbReference type="Proteomes" id="UP000198662">
    <property type="component" value="Unassembled WGS sequence"/>
</dbReference>
<evidence type="ECO:0000313" key="3">
    <source>
        <dbReference type="Proteomes" id="UP000198662"/>
    </source>
</evidence>
<dbReference type="Pfam" id="PF06197">
    <property type="entry name" value="DUF998"/>
    <property type="match status" value="1"/>
</dbReference>
<keyword evidence="1" id="KW-0472">Membrane</keyword>
<protein>
    <recommendedName>
        <fullName evidence="4">DUF998 domain-containing protein</fullName>
    </recommendedName>
</protein>
<feature type="transmembrane region" description="Helical" evidence="1">
    <location>
        <begin position="20"/>
        <end position="41"/>
    </location>
</feature>
<evidence type="ECO:0000256" key="1">
    <source>
        <dbReference type="SAM" id="Phobius"/>
    </source>
</evidence>
<organism evidence="2 3">
    <name type="scientific">Glycomyces sambucus</name>
    <dbReference type="NCBI Taxonomy" id="380244"/>
    <lineage>
        <taxon>Bacteria</taxon>
        <taxon>Bacillati</taxon>
        <taxon>Actinomycetota</taxon>
        <taxon>Actinomycetes</taxon>
        <taxon>Glycomycetales</taxon>
        <taxon>Glycomycetaceae</taxon>
        <taxon>Glycomyces</taxon>
    </lineage>
</organism>
<keyword evidence="1" id="KW-0812">Transmembrane</keyword>
<proteinExistence type="predicted"/>
<sequence>MSTSLETSPTGTHAARTTRALLAALAVSAPLWIVVSLAQAFTQPGFDLARHPISMLSVGPLGWLQITNFIVAGSLAVAGAIGLRRAVPSRWAPRLIAVYGVGYVLSGVFVMEPGAGFPEGTPMETSGTLAWHTVVHLLVGMVAFIALTAALFVLARAFAWRGEKSWAWAARIGAIAVIAGNALSSAQLFAPSLDLAIGVMTGMVVLSLIAAKLRREA</sequence>
<reference evidence="3" key="1">
    <citation type="submission" date="2016-10" db="EMBL/GenBank/DDBJ databases">
        <authorList>
            <person name="Varghese N."/>
            <person name="Submissions S."/>
        </authorList>
    </citation>
    <scope>NUCLEOTIDE SEQUENCE [LARGE SCALE GENOMIC DNA]</scope>
    <source>
        <strain evidence="3">CGMCC 4.3147</strain>
    </source>
</reference>